<proteinExistence type="predicted"/>
<keyword evidence="2" id="KW-1185">Reference proteome</keyword>
<sequence>MGRQFAVTGNSSYCRENRCIEQRVNPAAARQTLTDLWRPPGRLQGAFGGRLADSRLFLAAATLTLECFLGRVILASYTGTRGSGIPPLQKLCTVD</sequence>
<name>A0AAV4C8C3_9GAST</name>
<dbReference type="AlphaFoldDB" id="A0AAV4C8C3"/>
<comment type="caution">
    <text evidence="1">The sequence shown here is derived from an EMBL/GenBank/DDBJ whole genome shotgun (WGS) entry which is preliminary data.</text>
</comment>
<accession>A0AAV4C8C3</accession>
<gene>
    <name evidence="1" type="ORF">PoB_005442500</name>
</gene>
<organism evidence="1 2">
    <name type="scientific">Plakobranchus ocellatus</name>
    <dbReference type="NCBI Taxonomy" id="259542"/>
    <lineage>
        <taxon>Eukaryota</taxon>
        <taxon>Metazoa</taxon>
        <taxon>Spiralia</taxon>
        <taxon>Lophotrochozoa</taxon>
        <taxon>Mollusca</taxon>
        <taxon>Gastropoda</taxon>
        <taxon>Heterobranchia</taxon>
        <taxon>Euthyneura</taxon>
        <taxon>Panpulmonata</taxon>
        <taxon>Sacoglossa</taxon>
        <taxon>Placobranchoidea</taxon>
        <taxon>Plakobranchidae</taxon>
        <taxon>Plakobranchus</taxon>
    </lineage>
</organism>
<reference evidence="1 2" key="1">
    <citation type="journal article" date="2021" name="Elife">
        <title>Chloroplast acquisition without the gene transfer in kleptoplastic sea slugs, Plakobranchus ocellatus.</title>
        <authorList>
            <person name="Maeda T."/>
            <person name="Takahashi S."/>
            <person name="Yoshida T."/>
            <person name="Shimamura S."/>
            <person name="Takaki Y."/>
            <person name="Nagai Y."/>
            <person name="Toyoda A."/>
            <person name="Suzuki Y."/>
            <person name="Arimoto A."/>
            <person name="Ishii H."/>
            <person name="Satoh N."/>
            <person name="Nishiyama T."/>
            <person name="Hasebe M."/>
            <person name="Maruyama T."/>
            <person name="Minagawa J."/>
            <person name="Obokata J."/>
            <person name="Shigenobu S."/>
        </authorList>
    </citation>
    <scope>NUCLEOTIDE SEQUENCE [LARGE SCALE GENOMIC DNA]</scope>
</reference>
<protein>
    <submittedName>
        <fullName evidence="1">Uncharacterized protein</fullName>
    </submittedName>
</protein>
<evidence type="ECO:0000313" key="1">
    <source>
        <dbReference type="EMBL" id="GFO27920.1"/>
    </source>
</evidence>
<dbReference type="Proteomes" id="UP000735302">
    <property type="component" value="Unassembled WGS sequence"/>
</dbReference>
<evidence type="ECO:0000313" key="2">
    <source>
        <dbReference type="Proteomes" id="UP000735302"/>
    </source>
</evidence>
<dbReference type="EMBL" id="BLXT01005980">
    <property type="protein sequence ID" value="GFO27920.1"/>
    <property type="molecule type" value="Genomic_DNA"/>
</dbReference>